<name>A0A250FRZ9_9FLAO</name>
<proteinExistence type="predicted"/>
<organism evidence="1 2">
    <name type="scientific">Capnocytophaga gingivalis</name>
    <dbReference type="NCBI Taxonomy" id="1017"/>
    <lineage>
        <taxon>Bacteria</taxon>
        <taxon>Pseudomonadati</taxon>
        <taxon>Bacteroidota</taxon>
        <taxon>Flavobacteriia</taxon>
        <taxon>Flavobacteriales</taxon>
        <taxon>Flavobacteriaceae</taxon>
        <taxon>Capnocytophaga</taxon>
    </lineage>
</organism>
<evidence type="ECO:0000313" key="1">
    <source>
        <dbReference type="EMBL" id="ATA87962.1"/>
    </source>
</evidence>
<dbReference type="EMBL" id="CP022386">
    <property type="protein sequence ID" value="ATA87962.1"/>
    <property type="molecule type" value="Genomic_DNA"/>
</dbReference>
<dbReference type="GeneID" id="84809446"/>
<protein>
    <submittedName>
        <fullName evidence="1">Uncharacterized protein</fullName>
    </submittedName>
</protein>
<gene>
    <name evidence="1" type="ORF">CGC50_12950</name>
</gene>
<reference evidence="2" key="1">
    <citation type="submission" date="2017-06" db="EMBL/GenBank/DDBJ databases">
        <title>Capnocytophaga spp. assemblies.</title>
        <authorList>
            <person name="Gulvik C.A."/>
        </authorList>
    </citation>
    <scope>NUCLEOTIDE SEQUENCE [LARGE SCALE GENOMIC DNA]</scope>
    <source>
        <strain evidence="2">H1496</strain>
    </source>
</reference>
<dbReference type="RefSeq" id="WP_095911143.1">
    <property type="nucleotide sequence ID" value="NZ_CP022386.1"/>
</dbReference>
<evidence type="ECO:0000313" key="2">
    <source>
        <dbReference type="Proteomes" id="UP000217250"/>
    </source>
</evidence>
<dbReference type="AlphaFoldDB" id="A0A250FRZ9"/>
<accession>A0A250FRZ9</accession>
<dbReference type="KEGG" id="cgh:CGC50_12950"/>
<dbReference type="OrthoDB" id="1151111at2"/>
<sequence>MTSEEIKATTKNILVIVSLFSLGFLYSQKKVVKYTDKQGWQQRILYYLTPQGKEYARVYRSLDKKDISRDSLAFYKTGIKLYTSDGYGYRLSSQIDYENPKKLKGEHFLLQHIRSVDSWDDLLYDNTLIKYLIGERKIKPNETFFDNQLKFETGIFGRSSYANYYSNTGLPFESDRNYKSIVWVKIQFNDKKKPIRLEFFLKKDSEIKDPLYKDFYYIREYFYKNEIVSEVVTTIKEVGGKTDKYTESYEVGALNQFSKSKNNYEK</sequence>
<dbReference type="Proteomes" id="UP000217250">
    <property type="component" value="Chromosome"/>
</dbReference>